<dbReference type="InterPro" id="IPR058792">
    <property type="entry name" value="Beta-barrel_RND_2"/>
</dbReference>
<gene>
    <name evidence="6" type="ORF">PQ455_08435</name>
</gene>
<protein>
    <submittedName>
        <fullName evidence="6">Efflux RND transporter periplasmic adaptor subunit</fullName>
    </submittedName>
</protein>
<dbReference type="Pfam" id="PF25954">
    <property type="entry name" value="Beta-barrel_RND_2"/>
    <property type="match status" value="1"/>
</dbReference>
<feature type="domain" description="Multidrug resistance protein MdtA-like C-terminal permuted SH3" evidence="4">
    <location>
        <begin position="311"/>
        <end position="365"/>
    </location>
</feature>
<evidence type="ECO:0000259" key="5">
    <source>
        <dbReference type="Pfam" id="PF25973"/>
    </source>
</evidence>
<accession>A0ABY7TPQ8</accession>
<dbReference type="Gene3D" id="2.40.420.20">
    <property type="match status" value="1"/>
</dbReference>
<dbReference type="Pfam" id="PF25967">
    <property type="entry name" value="RND-MFP_C"/>
    <property type="match status" value="1"/>
</dbReference>
<dbReference type="InterPro" id="IPR058627">
    <property type="entry name" value="MdtA-like_C"/>
</dbReference>
<keyword evidence="2" id="KW-0472">Membrane</keyword>
<dbReference type="Gene3D" id="1.10.287.470">
    <property type="entry name" value="Helix hairpin bin"/>
    <property type="match status" value="1"/>
</dbReference>
<dbReference type="PANTHER" id="PTHR30469:SF15">
    <property type="entry name" value="HLYD FAMILY OF SECRETION PROTEINS"/>
    <property type="match status" value="1"/>
</dbReference>
<dbReference type="InterPro" id="IPR006143">
    <property type="entry name" value="RND_pump_MFP"/>
</dbReference>
<dbReference type="Gene3D" id="2.40.50.100">
    <property type="match status" value="1"/>
</dbReference>
<dbReference type="SUPFAM" id="SSF111369">
    <property type="entry name" value="HlyD-like secretion proteins"/>
    <property type="match status" value="1"/>
</dbReference>
<evidence type="ECO:0000256" key="1">
    <source>
        <dbReference type="ARBA" id="ARBA00009477"/>
    </source>
</evidence>
<organism evidence="6 7">
    <name type="scientific">Sphingomonas naphthae</name>
    <dbReference type="NCBI Taxonomy" id="1813468"/>
    <lineage>
        <taxon>Bacteria</taxon>
        <taxon>Pseudomonadati</taxon>
        <taxon>Pseudomonadota</taxon>
        <taxon>Alphaproteobacteria</taxon>
        <taxon>Sphingomonadales</taxon>
        <taxon>Sphingomonadaceae</taxon>
        <taxon>Sphingomonas</taxon>
    </lineage>
</organism>
<reference evidence="6 7" key="1">
    <citation type="submission" date="2023-02" db="EMBL/GenBank/DDBJ databases">
        <title>Genome sequence of Sphingomonas naphthae.</title>
        <authorList>
            <person name="Kim S."/>
            <person name="Heo J."/>
            <person name="Kwon S.-W."/>
        </authorList>
    </citation>
    <scope>NUCLEOTIDE SEQUENCE [LARGE SCALE GENOMIC DNA]</scope>
    <source>
        <strain evidence="6 7">KACC 18716</strain>
    </source>
</reference>
<dbReference type="EMBL" id="CP117411">
    <property type="protein sequence ID" value="WCT75229.1"/>
    <property type="molecule type" value="Genomic_DNA"/>
</dbReference>
<dbReference type="InterPro" id="IPR058647">
    <property type="entry name" value="BSH_CzcB-like"/>
</dbReference>
<feature type="domain" description="CzcB-like barrel-sandwich hybrid" evidence="5">
    <location>
        <begin position="94"/>
        <end position="226"/>
    </location>
</feature>
<dbReference type="Proteomes" id="UP001220395">
    <property type="component" value="Chromosome"/>
</dbReference>
<dbReference type="Pfam" id="PF25973">
    <property type="entry name" value="BSH_CzcB"/>
    <property type="match status" value="1"/>
</dbReference>
<name>A0ABY7TPQ8_9SPHN</name>
<keyword evidence="2" id="KW-1133">Transmembrane helix</keyword>
<sequence length="385" mass="40366">MNMEAFSRFEADQDMGAPRRRRRILIAGIVVVLLVLVIGATMMMRGGKPAGPKGPTLPHVTVTVPGTTTVARVINATGTVAARRDMPVGIAGEGGQVVRVLVEQGTWVKRGQVLAVIDRSVQTEQASSLAAQIAVAQADAKLAQANLDRAIKLVDRGFISRADIDARTATRDQTVARVRVAQAQLAEQRARIGRLNIVSPTDGLVLTRSIEAGQIVGGSGTLFRVAANGNFEVLTRLAESDLATLKVGLPAKVTPVGQARTIDGQIWQLSPIIDPTSRQGVARVALTYDPALRPGGFAAVAITGGSTTAPLLPESAVQSDAKGNYVYLIDGADKVVRRDVKVGGVDDRGVTVTDGLTGTERVVVSAGAFLNIGDKVIPELLAKGR</sequence>
<evidence type="ECO:0000259" key="3">
    <source>
        <dbReference type="Pfam" id="PF25954"/>
    </source>
</evidence>
<keyword evidence="7" id="KW-1185">Reference proteome</keyword>
<dbReference type="NCBIfam" id="TIGR01730">
    <property type="entry name" value="RND_mfp"/>
    <property type="match status" value="1"/>
</dbReference>
<dbReference type="PANTHER" id="PTHR30469">
    <property type="entry name" value="MULTIDRUG RESISTANCE PROTEIN MDTA"/>
    <property type="match status" value="1"/>
</dbReference>
<evidence type="ECO:0000313" key="6">
    <source>
        <dbReference type="EMBL" id="WCT75229.1"/>
    </source>
</evidence>
<feature type="transmembrane region" description="Helical" evidence="2">
    <location>
        <begin position="24"/>
        <end position="44"/>
    </location>
</feature>
<feature type="domain" description="CusB-like beta-barrel" evidence="3">
    <location>
        <begin position="237"/>
        <end position="304"/>
    </location>
</feature>
<comment type="similarity">
    <text evidence="1">Belongs to the membrane fusion protein (MFP) (TC 8.A.1) family.</text>
</comment>
<dbReference type="Gene3D" id="2.40.30.170">
    <property type="match status" value="1"/>
</dbReference>
<evidence type="ECO:0000256" key="2">
    <source>
        <dbReference type="SAM" id="Phobius"/>
    </source>
</evidence>
<dbReference type="RefSeq" id="WP_273690900.1">
    <property type="nucleotide sequence ID" value="NZ_CP117411.1"/>
</dbReference>
<proteinExistence type="inferred from homology"/>
<evidence type="ECO:0000313" key="7">
    <source>
        <dbReference type="Proteomes" id="UP001220395"/>
    </source>
</evidence>
<keyword evidence="2" id="KW-0812">Transmembrane</keyword>
<evidence type="ECO:0000259" key="4">
    <source>
        <dbReference type="Pfam" id="PF25967"/>
    </source>
</evidence>